<dbReference type="AlphaFoldDB" id="A0AAN9BCU6"/>
<evidence type="ECO:0000313" key="11">
    <source>
        <dbReference type="EMBL" id="KAK7103207.1"/>
    </source>
</evidence>
<evidence type="ECO:0000256" key="6">
    <source>
        <dbReference type="ARBA" id="ARBA00023049"/>
    </source>
</evidence>
<dbReference type="InterPro" id="IPR023612">
    <property type="entry name" value="Peptidase_M4"/>
</dbReference>
<keyword evidence="2" id="KW-0645">Protease</keyword>
<evidence type="ECO:0000256" key="7">
    <source>
        <dbReference type="SAM" id="MobiDB-lite"/>
    </source>
</evidence>
<dbReference type="Proteomes" id="UP001374579">
    <property type="component" value="Unassembled WGS sequence"/>
</dbReference>
<dbReference type="Pfam" id="PF02868">
    <property type="entry name" value="Peptidase_M4_C"/>
    <property type="match status" value="1"/>
</dbReference>
<keyword evidence="4" id="KW-0378">Hydrolase</keyword>
<dbReference type="PRINTS" id="PR00730">
    <property type="entry name" value="THERMOLYSIN"/>
</dbReference>
<feature type="signal peptide" evidence="8">
    <location>
        <begin position="1"/>
        <end position="20"/>
    </location>
</feature>
<dbReference type="InterPro" id="IPR027268">
    <property type="entry name" value="Peptidase_M4/M1_CTD_sf"/>
</dbReference>
<evidence type="ECO:0000256" key="5">
    <source>
        <dbReference type="ARBA" id="ARBA00022833"/>
    </source>
</evidence>
<dbReference type="SUPFAM" id="SSF55486">
    <property type="entry name" value="Metalloproteases ('zincins'), catalytic domain"/>
    <property type="match status" value="1"/>
</dbReference>
<evidence type="ECO:0000256" key="1">
    <source>
        <dbReference type="ARBA" id="ARBA00009388"/>
    </source>
</evidence>
<dbReference type="GO" id="GO:0046872">
    <property type="term" value="F:metal ion binding"/>
    <property type="evidence" value="ECO:0007669"/>
    <property type="project" value="UniProtKB-KW"/>
</dbReference>
<evidence type="ECO:0000256" key="4">
    <source>
        <dbReference type="ARBA" id="ARBA00022801"/>
    </source>
</evidence>
<dbReference type="InterPro" id="IPR001570">
    <property type="entry name" value="Peptidase_M4_C_domain"/>
</dbReference>
<evidence type="ECO:0008006" key="13">
    <source>
        <dbReference type="Google" id="ProtNLM"/>
    </source>
</evidence>
<dbReference type="Gene3D" id="3.10.450.40">
    <property type="match status" value="1"/>
</dbReference>
<name>A0AAN9BCU6_9CAEN</name>
<dbReference type="EMBL" id="JBAMIC010000008">
    <property type="protein sequence ID" value="KAK7103207.1"/>
    <property type="molecule type" value="Genomic_DNA"/>
</dbReference>
<keyword evidence="6" id="KW-0482">Metalloprotease</keyword>
<evidence type="ECO:0000259" key="9">
    <source>
        <dbReference type="Pfam" id="PF01447"/>
    </source>
</evidence>
<feature type="domain" description="Peptidase M4 C-terminal" evidence="10">
    <location>
        <begin position="378"/>
        <end position="521"/>
    </location>
</feature>
<gene>
    <name evidence="11" type="ORF">V1264_018160</name>
</gene>
<dbReference type="GO" id="GO:0006508">
    <property type="term" value="P:proteolysis"/>
    <property type="evidence" value="ECO:0007669"/>
    <property type="project" value="UniProtKB-KW"/>
</dbReference>
<keyword evidence="12" id="KW-1185">Reference proteome</keyword>
<protein>
    <recommendedName>
        <fullName evidence="13">Neutral metalloproteinase</fullName>
    </recommendedName>
</protein>
<feature type="chain" id="PRO_5043009516" description="Neutral metalloproteinase" evidence="8">
    <location>
        <begin position="21"/>
        <end position="697"/>
    </location>
</feature>
<organism evidence="11 12">
    <name type="scientific">Littorina saxatilis</name>
    <dbReference type="NCBI Taxonomy" id="31220"/>
    <lineage>
        <taxon>Eukaryota</taxon>
        <taxon>Metazoa</taxon>
        <taxon>Spiralia</taxon>
        <taxon>Lophotrochozoa</taxon>
        <taxon>Mollusca</taxon>
        <taxon>Gastropoda</taxon>
        <taxon>Caenogastropoda</taxon>
        <taxon>Littorinimorpha</taxon>
        <taxon>Littorinoidea</taxon>
        <taxon>Littorinidae</taxon>
        <taxon>Littorina</taxon>
    </lineage>
</organism>
<feature type="domain" description="Peptidase M4" evidence="9">
    <location>
        <begin position="231"/>
        <end position="375"/>
    </location>
</feature>
<keyword evidence="8" id="KW-0732">Signal</keyword>
<dbReference type="GO" id="GO:0004222">
    <property type="term" value="F:metalloendopeptidase activity"/>
    <property type="evidence" value="ECO:0007669"/>
    <property type="project" value="InterPro"/>
</dbReference>
<evidence type="ECO:0000256" key="2">
    <source>
        <dbReference type="ARBA" id="ARBA00022670"/>
    </source>
</evidence>
<dbReference type="Gene3D" id="3.10.170.10">
    <property type="match status" value="1"/>
</dbReference>
<keyword evidence="5" id="KW-0862">Zinc</keyword>
<proteinExistence type="inferred from homology"/>
<dbReference type="InterPro" id="IPR013856">
    <property type="entry name" value="Peptidase_M4_domain"/>
</dbReference>
<dbReference type="CDD" id="cd09597">
    <property type="entry name" value="M4_TLP"/>
    <property type="match status" value="1"/>
</dbReference>
<evidence type="ECO:0000256" key="3">
    <source>
        <dbReference type="ARBA" id="ARBA00022723"/>
    </source>
</evidence>
<dbReference type="InterPro" id="IPR050728">
    <property type="entry name" value="Zinc_Metalloprotease_M4"/>
</dbReference>
<dbReference type="PANTHER" id="PTHR33794:SF1">
    <property type="entry name" value="BACILLOLYSIN"/>
    <property type="match status" value="1"/>
</dbReference>
<dbReference type="Gene3D" id="3.10.450.490">
    <property type="match status" value="1"/>
</dbReference>
<comment type="similarity">
    <text evidence="1">Belongs to the peptidase M4 family.</text>
</comment>
<feature type="region of interest" description="Disordered" evidence="7">
    <location>
        <begin position="664"/>
        <end position="697"/>
    </location>
</feature>
<dbReference type="PANTHER" id="PTHR33794">
    <property type="entry name" value="BACILLOLYSIN"/>
    <property type="match status" value="1"/>
</dbReference>
<accession>A0AAN9BCU6</accession>
<keyword evidence="3" id="KW-0479">Metal-binding</keyword>
<evidence type="ECO:0000259" key="10">
    <source>
        <dbReference type="Pfam" id="PF02868"/>
    </source>
</evidence>
<sequence>MRDLRAASLLVVCLVHTSLGAERVDVKALLQHVMRKRHAVSEPVTSYRSIRDASKVRRDELDDVMALGQDTKLDIVKVKSTVQGTQLVKMQERYQGRVVSDGIVTIETDSSGDHVLDASGSVYRNIGSDLDLEREELDPEQALTVCLSEHADEGLRDDITHVKVESEVLIDDEMAAYGAYLVQYLVLLEGEDERRPTCIVHATHGQVVMAWDALDSCSDCTATGTGGNLQTGKVRYGELQRCLDVRREDGKCYLENQYVRVINNNHTKVRKNETWEPEAEVAWYDCVEIEDEVNGAFSPLLDAFFHGTVVARMYEDWYNTTAVGERLTFKVHFGANVSNAFWTGYECLFGDGGEEVYPLVSLDIVGHEVGHAVTEINADLYYFNQWGGINEAFSDMAGETAEAYLQEADWLIGIDVSKGNKPLRFMDDPERDNMSISHVSSYNDSMNVHFSSGVFNHVFYVLVHNYSIPARDVFGTFLHANQMYWHHMSSYVTAACDVMMAAYDLGQDGGKFRMAFRAVGIEACDVDDHVVWLREEDEYTDISVSAHASPTFFFAIPSFARSVTVNASSPSGEVYLSVSNATWGVEQGEEGEVEVFAEGFTLLHFDAPVNTSLHLSITLSTNSSAPLSDVMLLATYDCVEAFTPDYNDPSSFDVYRLWKKTCDTQDDADDEDKSDEDCDKDNGNEDEEKDEEKDEKW</sequence>
<evidence type="ECO:0000256" key="8">
    <source>
        <dbReference type="SAM" id="SignalP"/>
    </source>
</evidence>
<dbReference type="Gene3D" id="1.10.390.10">
    <property type="entry name" value="Neutral Protease Domain 2"/>
    <property type="match status" value="1"/>
</dbReference>
<evidence type="ECO:0000313" key="12">
    <source>
        <dbReference type="Proteomes" id="UP001374579"/>
    </source>
</evidence>
<comment type="caution">
    <text evidence="11">The sequence shown here is derived from an EMBL/GenBank/DDBJ whole genome shotgun (WGS) entry which is preliminary data.</text>
</comment>
<reference evidence="11 12" key="1">
    <citation type="submission" date="2024-02" db="EMBL/GenBank/DDBJ databases">
        <title>Chromosome-scale genome assembly of the rough periwinkle Littorina saxatilis.</title>
        <authorList>
            <person name="De Jode A."/>
            <person name="Faria R."/>
            <person name="Formenti G."/>
            <person name="Sims Y."/>
            <person name="Smith T.P."/>
            <person name="Tracey A."/>
            <person name="Wood J.M.D."/>
            <person name="Zagrodzka Z.B."/>
            <person name="Johannesson K."/>
            <person name="Butlin R.K."/>
            <person name="Leder E.H."/>
        </authorList>
    </citation>
    <scope>NUCLEOTIDE SEQUENCE [LARGE SCALE GENOMIC DNA]</scope>
    <source>
        <strain evidence="11">Snail1</strain>
        <tissue evidence="11">Muscle</tissue>
    </source>
</reference>
<dbReference type="Pfam" id="PF01447">
    <property type="entry name" value="Peptidase_M4"/>
    <property type="match status" value="1"/>
</dbReference>